<proteinExistence type="predicted"/>
<dbReference type="EMBL" id="CP040396">
    <property type="protein sequence ID" value="QCT04115.1"/>
    <property type="molecule type" value="Genomic_DNA"/>
</dbReference>
<evidence type="ECO:0000313" key="1">
    <source>
        <dbReference type="EMBL" id="QCT04115.1"/>
    </source>
</evidence>
<keyword evidence="2" id="KW-1185">Reference proteome</keyword>
<dbReference type="KEGG" id="palo:E6C60_3404"/>
<dbReference type="Proteomes" id="UP000300879">
    <property type="component" value="Chromosome"/>
</dbReference>
<reference evidence="1 2" key="1">
    <citation type="submission" date="2019-05" db="EMBL/GenBank/DDBJ databases">
        <authorList>
            <person name="Chen C."/>
        </authorList>
    </citation>
    <scope>NUCLEOTIDE SEQUENCE [LARGE SCALE GENOMIC DNA]</scope>
    <source>
        <strain evidence="1 2">HB172198</strain>
    </source>
</reference>
<organism evidence="1 2">
    <name type="scientific">Paenibacillus algicola</name>
    <dbReference type="NCBI Taxonomy" id="2565926"/>
    <lineage>
        <taxon>Bacteria</taxon>
        <taxon>Bacillati</taxon>
        <taxon>Bacillota</taxon>
        <taxon>Bacilli</taxon>
        <taxon>Bacillales</taxon>
        <taxon>Paenibacillaceae</taxon>
        <taxon>Paenibacillus</taxon>
    </lineage>
</organism>
<gene>
    <name evidence="1" type="ORF">E6C60_3404</name>
</gene>
<sequence>MTRKSIDDLKPNDMLEAWVWSTTTFGDELIEVTEITAIQSKE</sequence>
<accession>A0A4P8XPC3</accession>
<evidence type="ECO:0000313" key="2">
    <source>
        <dbReference type="Proteomes" id="UP000300879"/>
    </source>
</evidence>
<protein>
    <submittedName>
        <fullName evidence="1">Uncharacterized protein</fullName>
    </submittedName>
</protein>
<dbReference type="AlphaFoldDB" id="A0A4P8XPC3"/>
<name>A0A4P8XPC3_9BACL</name>